<dbReference type="Pfam" id="PF12833">
    <property type="entry name" value="HTH_18"/>
    <property type="match status" value="1"/>
</dbReference>
<keyword evidence="6" id="KW-1185">Reference proteome</keyword>
<comment type="caution">
    <text evidence="5">The sequence shown here is derived from an EMBL/GenBank/DDBJ whole genome shotgun (WGS) entry which is preliminary data.</text>
</comment>
<feature type="domain" description="HTH araC/xylS-type" evidence="4">
    <location>
        <begin position="198"/>
        <end position="296"/>
    </location>
</feature>
<evidence type="ECO:0000256" key="2">
    <source>
        <dbReference type="ARBA" id="ARBA00023125"/>
    </source>
</evidence>
<dbReference type="PANTHER" id="PTHR43280">
    <property type="entry name" value="ARAC-FAMILY TRANSCRIPTIONAL REGULATOR"/>
    <property type="match status" value="1"/>
</dbReference>
<dbReference type="InterPro" id="IPR018062">
    <property type="entry name" value="HTH_AraC-typ_CS"/>
</dbReference>
<proteinExistence type="predicted"/>
<dbReference type="PROSITE" id="PS00041">
    <property type="entry name" value="HTH_ARAC_FAMILY_1"/>
    <property type="match status" value="1"/>
</dbReference>
<reference evidence="5 6" key="1">
    <citation type="submission" date="2021-06" db="EMBL/GenBank/DDBJ databases">
        <authorList>
            <person name="Sun Q."/>
            <person name="Li D."/>
        </authorList>
    </citation>
    <scope>NUCLEOTIDE SEQUENCE [LARGE SCALE GENOMIC DNA]</scope>
    <source>
        <strain evidence="5 6">N19</strain>
    </source>
</reference>
<evidence type="ECO:0000256" key="3">
    <source>
        <dbReference type="ARBA" id="ARBA00023163"/>
    </source>
</evidence>
<dbReference type="RefSeq" id="WP_216572257.1">
    <property type="nucleotide sequence ID" value="NZ_JAHLOQ010000068.1"/>
</dbReference>
<keyword evidence="1" id="KW-0805">Transcription regulation</keyword>
<protein>
    <submittedName>
        <fullName evidence="5">AraC family transcriptional regulator</fullName>
    </submittedName>
</protein>
<dbReference type="Pfam" id="PF02311">
    <property type="entry name" value="AraC_binding"/>
    <property type="match status" value="1"/>
</dbReference>
<dbReference type="PANTHER" id="PTHR43280:SF28">
    <property type="entry name" value="HTH-TYPE TRANSCRIPTIONAL ACTIVATOR RHAS"/>
    <property type="match status" value="1"/>
</dbReference>
<dbReference type="CDD" id="cd02209">
    <property type="entry name" value="cupin_XRE_C"/>
    <property type="match status" value="1"/>
</dbReference>
<evidence type="ECO:0000259" key="4">
    <source>
        <dbReference type="PROSITE" id="PS01124"/>
    </source>
</evidence>
<keyword evidence="2" id="KW-0238">DNA-binding</keyword>
<evidence type="ECO:0000313" key="5">
    <source>
        <dbReference type="EMBL" id="MBU5337516.1"/>
    </source>
</evidence>
<dbReference type="Proteomes" id="UP001196301">
    <property type="component" value="Unassembled WGS sequence"/>
</dbReference>
<organism evidence="5 6">
    <name type="scientific">Intestinibacter bartlettii</name>
    <dbReference type="NCBI Taxonomy" id="261299"/>
    <lineage>
        <taxon>Bacteria</taxon>
        <taxon>Bacillati</taxon>
        <taxon>Bacillota</taxon>
        <taxon>Clostridia</taxon>
        <taxon>Peptostreptococcales</taxon>
        <taxon>Peptostreptococcaceae</taxon>
        <taxon>Intestinibacter</taxon>
    </lineage>
</organism>
<accession>A0ABS6E247</accession>
<evidence type="ECO:0000313" key="6">
    <source>
        <dbReference type="Proteomes" id="UP001196301"/>
    </source>
</evidence>
<name>A0ABS6E247_9FIRM</name>
<dbReference type="EMBL" id="JAHLOQ010000068">
    <property type="protein sequence ID" value="MBU5337516.1"/>
    <property type="molecule type" value="Genomic_DNA"/>
</dbReference>
<evidence type="ECO:0000256" key="1">
    <source>
        <dbReference type="ARBA" id="ARBA00023015"/>
    </source>
</evidence>
<sequence length="298" mass="34562">MRPNEMVLNDNLEDISIEKMYAFPFEVSFSEVKKFSKGYVELHWHDEIQISIVTKGSIEFIVGERSYILKNGQAIFINSQRIHMAKSVGDGDCIYHSVIFNPKLLKTFPGSIIEQKYIDPVLTADNLNSIEIYGDNKWERKALEYVADIINADAIKGRAYELEIYINLLNFWLLLVLNENDIFAQKTEPKPINEERVKNVLSFIHDNYNNKITLQDIADSVFVSKGECCRFFKKSLKMSPYDYLINYRINESMKLLKNTNSSILDIAENVGFNNVSHYIQIFKKKTGQTPHEYRNSAQ</sequence>
<dbReference type="InterPro" id="IPR018060">
    <property type="entry name" value="HTH_AraC"/>
</dbReference>
<gene>
    <name evidence="5" type="ORF">KQI20_13865</name>
</gene>
<dbReference type="SMART" id="SM00342">
    <property type="entry name" value="HTH_ARAC"/>
    <property type="match status" value="1"/>
</dbReference>
<keyword evidence="3" id="KW-0804">Transcription</keyword>
<dbReference type="PROSITE" id="PS01124">
    <property type="entry name" value="HTH_ARAC_FAMILY_2"/>
    <property type="match status" value="1"/>
</dbReference>
<dbReference type="InterPro" id="IPR003313">
    <property type="entry name" value="AraC-bd"/>
</dbReference>